<dbReference type="GO" id="GO:0036094">
    <property type="term" value="F:small molecule binding"/>
    <property type="evidence" value="ECO:0007669"/>
    <property type="project" value="InterPro"/>
</dbReference>
<protein>
    <recommendedName>
        <fullName evidence="5">Lipocalin/cytosolic fatty-acid binding domain-containing protein</fullName>
    </recommendedName>
</protein>
<dbReference type="InterPro" id="IPR012674">
    <property type="entry name" value="Calycin"/>
</dbReference>
<evidence type="ECO:0000256" key="4">
    <source>
        <dbReference type="ARBA" id="ARBA00023157"/>
    </source>
</evidence>
<keyword evidence="7" id="KW-1185">Reference proteome</keyword>
<dbReference type="AlphaFoldDB" id="A0AAW0H185"/>
<evidence type="ECO:0000259" key="5">
    <source>
        <dbReference type="Pfam" id="PF00061"/>
    </source>
</evidence>
<evidence type="ECO:0000313" key="6">
    <source>
        <dbReference type="EMBL" id="KAK7796421.1"/>
    </source>
</evidence>
<gene>
    <name evidence="6" type="ORF">U0070_021248</name>
</gene>
<comment type="caution">
    <text evidence="6">The sequence shown here is derived from an EMBL/GenBank/DDBJ whole genome shotgun (WGS) entry which is preliminary data.</text>
</comment>
<keyword evidence="4" id="KW-1015">Disulfide bond</keyword>
<dbReference type="Gene3D" id="2.40.128.20">
    <property type="match status" value="1"/>
</dbReference>
<proteinExistence type="inferred from homology"/>
<dbReference type="GO" id="GO:0005549">
    <property type="term" value="F:odorant binding"/>
    <property type="evidence" value="ECO:0007669"/>
    <property type="project" value="TreeGrafter"/>
</dbReference>
<evidence type="ECO:0000313" key="7">
    <source>
        <dbReference type="Proteomes" id="UP001488838"/>
    </source>
</evidence>
<name>A0AAW0H185_MYOGA</name>
<dbReference type="PRINTS" id="PR01173">
    <property type="entry name" value="ODORANTBNDNG"/>
</dbReference>
<dbReference type="PANTHER" id="PTHR11430:SF65">
    <property type="entry name" value="ODORANT-BINDING PROTEIN 1A-RELATED"/>
    <property type="match status" value="1"/>
</dbReference>
<evidence type="ECO:0000256" key="2">
    <source>
        <dbReference type="ARBA" id="ARBA00006889"/>
    </source>
</evidence>
<comment type="similarity">
    <text evidence="2">Belongs to the calycin superfamily. Lipocalin family.</text>
</comment>
<dbReference type="Pfam" id="PF00061">
    <property type="entry name" value="Lipocalin"/>
    <property type="match status" value="1"/>
</dbReference>
<reference evidence="6 7" key="1">
    <citation type="journal article" date="2023" name="bioRxiv">
        <title>Conserved and derived expression patterns and positive selection on dental genes reveal complex evolutionary context of ever-growing rodent molars.</title>
        <authorList>
            <person name="Calamari Z.T."/>
            <person name="Song A."/>
            <person name="Cohen E."/>
            <person name="Akter M."/>
            <person name="Roy R.D."/>
            <person name="Hallikas O."/>
            <person name="Christensen M.M."/>
            <person name="Li P."/>
            <person name="Marangoni P."/>
            <person name="Jernvall J."/>
            <person name="Klein O.D."/>
        </authorList>
    </citation>
    <scope>NUCLEOTIDE SEQUENCE [LARGE SCALE GENOMIC DNA]</scope>
    <source>
        <strain evidence="6">V071</strain>
    </source>
</reference>
<dbReference type="Proteomes" id="UP001488838">
    <property type="component" value="Unassembled WGS sequence"/>
</dbReference>
<dbReference type="PANTHER" id="PTHR11430">
    <property type="entry name" value="LIPOCALIN"/>
    <property type="match status" value="1"/>
</dbReference>
<dbReference type="EMBL" id="JBBHLL010001202">
    <property type="protein sequence ID" value="KAK7796421.1"/>
    <property type="molecule type" value="Genomic_DNA"/>
</dbReference>
<keyword evidence="3" id="KW-0964">Secreted</keyword>
<accession>A0AAW0H185</accession>
<dbReference type="InterPro" id="IPR002345">
    <property type="entry name" value="Lipocalin"/>
</dbReference>
<dbReference type="InterPro" id="IPR000566">
    <property type="entry name" value="Lipocln_cytosolic_FA-bd_dom"/>
</dbReference>
<organism evidence="6 7">
    <name type="scientific">Myodes glareolus</name>
    <name type="common">Bank vole</name>
    <name type="synonym">Clethrionomys glareolus</name>
    <dbReference type="NCBI Taxonomy" id="447135"/>
    <lineage>
        <taxon>Eukaryota</taxon>
        <taxon>Metazoa</taxon>
        <taxon>Chordata</taxon>
        <taxon>Craniata</taxon>
        <taxon>Vertebrata</taxon>
        <taxon>Euteleostomi</taxon>
        <taxon>Mammalia</taxon>
        <taxon>Eutheria</taxon>
        <taxon>Euarchontoglires</taxon>
        <taxon>Glires</taxon>
        <taxon>Rodentia</taxon>
        <taxon>Myomorpha</taxon>
        <taxon>Muroidea</taxon>
        <taxon>Cricetidae</taxon>
        <taxon>Arvicolinae</taxon>
        <taxon>Myodes</taxon>
    </lineage>
</organism>
<sequence length="125" mass="14371">MYQLTFQLHLLFVQLEGKWVTIAIAADNVDRIEEGGPMRLYFREVTCNEDCSQMEFTFYVNANNQCSKTKVTVYEQEDGNYKTQFEGDHVFKPVAATEDNIVFVGDNVDRASRRTKLIFVLGKNG</sequence>
<feature type="domain" description="Lipocalin/cytosolic fatty-acid binding" evidence="5">
    <location>
        <begin position="17"/>
        <end position="124"/>
    </location>
</feature>
<evidence type="ECO:0000256" key="1">
    <source>
        <dbReference type="ARBA" id="ARBA00004613"/>
    </source>
</evidence>
<dbReference type="SUPFAM" id="SSF50814">
    <property type="entry name" value="Lipocalins"/>
    <property type="match status" value="1"/>
</dbReference>
<dbReference type="GO" id="GO:0005615">
    <property type="term" value="C:extracellular space"/>
    <property type="evidence" value="ECO:0007669"/>
    <property type="project" value="TreeGrafter"/>
</dbReference>
<evidence type="ECO:0000256" key="3">
    <source>
        <dbReference type="ARBA" id="ARBA00022525"/>
    </source>
</evidence>
<comment type="subcellular location">
    <subcellularLocation>
        <location evidence="1">Secreted</location>
    </subcellularLocation>
</comment>
<dbReference type="InterPro" id="IPR002448">
    <property type="entry name" value="OBP-like"/>
</dbReference>